<reference evidence="3 4" key="1">
    <citation type="submission" date="2020-08" db="EMBL/GenBank/DDBJ databases">
        <title>Genomic Encyclopedia of Type Strains, Phase IV (KMG-IV): sequencing the most valuable type-strain genomes for metagenomic binning, comparative biology and taxonomic classification.</title>
        <authorList>
            <person name="Goeker M."/>
        </authorList>
    </citation>
    <scope>NUCLEOTIDE SEQUENCE [LARGE SCALE GENOMIC DNA]</scope>
    <source>
        <strain evidence="3 4">DSM 29007</strain>
    </source>
</reference>
<dbReference type="CDD" id="cd00761">
    <property type="entry name" value="Glyco_tranf_GTA_type"/>
    <property type="match status" value="1"/>
</dbReference>
<dbReference type="PANTHER" id="PTHR43646">
    <property type="entry name" value="GLYCOSYLTRANSFERASE"/>
    <property type="match status" value="1"/>
</dbReference>
<evidence type="ECO:0000256" key="1">
    <source>
        <dbReference type="SAM" id="Phobius"/>
    </source>
</evidence>
<evidence type="ECO:0000313" key="3">
    <source>
        <dbReference type="EMBL" id="MBB6073923.1"/>
    </source>
</evidence>
<accession>A0A841H7K5</accession>
<keyword evidence="1" id="KW-0812">Transmembrane</keyword>
<evidence type="ECO:0000313" key="4">
    <source>
        <dbReference type="Proteomes" id="UP000582837"/>
    </source>
</evidence>
<sequence>MDMVIHDPPPGVPLWMWIIAILPWIVLAMAAFNVVAWPRGRRDGRMPGRVSVLIPARDEAERIEACVRGALANAPDEVIVYDDGSTDGTAAIVARLAEEDGRVRLMSGGPLPAGWVGKPHACHHLANAATGDVLVYMDADTVAEPECLARMGSLFDRMRADVVTAGTRQVTGTFAERLIIPLLHLTYLAWLPLPLVWRSRDPRFLVANGQLLAVRRAAYAAAGGWSAVRAEVVDDMAFCRRVKESGGRVVFADGHRMARCRMYRDGGEVVRGFSKNLYEGVGGRPVGLVGFALVHAAMFLLPYVAMVAGLVMVARAVPHVDHRGVHLVLTGALGVAANVMLRLLLAIRFRQPWESVLLHPFAVLGLIGIAINSARWSGRGEIRWRGRTYGARAARVAGSGSAAE</sequence>
<comment type="caution">
    <text evidence="3">The sequence shown here is derived from an EMBL/GenBank/DDBJ whole genome shotgun (WGS) entry which is preliminary data.</text>
</comment>
<feature type="transmembrane region" description="Helical" evidence="1">
    <location>
        <begin position="325"/>
        <end position="345"/>
    </location>
</feature>
<organism evidence="3 4">
    <name type="scientific">Longimicrobium terrae</name>
    <dbReference type="NCBI Taxonomy" id="1639882"/>
    <lineage>
        <taxon>Bacteria</taxon>
        <taxon>Pseudomonadati</taxon>
        <taxon>Gemmatimonadota</taxon>
        <taxon>Longimicrobiia</taxon>
        <taxon>Longimicrobiales</taxon>
        <taxon>Longimicrobiaceae</taxon>
        <taxon>Longimicrobium</taxon>
    </lineage>
</organism>
<keyword evidence="1" id="KW-0472">Membrane</keyword>
<feature type="transmembrane region" description="Helical" evidence="1">
    <location>
        <begin position="14"/>
        <end position="36"/>
    </location>
</feature>
<dbReference type="InterPro" id="IPR001173">
    <property type="entry name" value="Glyco_trans_2-like"/>
</dbReference>
<name>A0A841H7K5_9BACT</name>
<dbReference type="GO" id="GO:0016740">
    <property type="term" value="F:transferase activity"/>
    <property type="evidence" value="ECO:0007669"/>
    <property type="project" value="UniProtKB-KW"/>
</dbReference>
<feature type="transmembrane region" description="Helical" evidence="1">
    <location>
        <begin position="178"/>
        <end position="197"/>
    </location>
</feature>
<gene>
    <name evidence="3" type="ORF">HNQ61_005604</name>
</gene>
<evidence type="ECO:0000259" key="2">
    <source>
        <dbReference type="Pfam" id="PF00535"/>
    </source>
</evidence>
<dbReference type="Gene3D" id="3.90.550.10">
    <property type="entry name" value="Spore Coat Polysaccharide Biosynthesis Protein SpsA, Chain A"/>
    <property type="match status" value="1"/>
</dbReference>
<dbReference type="PANTHER" id="PTHR43646:SF3">
    <property type="entry name" value="SLR1566 PROTEIN"/>
    <property type="match status" value="1"/>
</dbReference>
<keyword evidence="1" id="KW-1133">Transmembrane helix</keyword>
<dbReference type="AlphaFoldDB" id="A0A841H7K5"/>
<dbReference type="EMBL" id="JACHIA010000033">
    <property type="protein sequence ID" value="MBB6073923.1"/>
    <property type="molecule type" value="Genomic_DNA"/>
</dbReference>
<dbReference type="SUPFAM" id="SSF53448">
    <property type="entry name" value="Nucleotide-diphospho-sugar transferases"/>
    <property type="match status" value="1"/>
</dbReference>
<feature type="transmembrane region" description="Helical" evidence="1">
    <location>
        <begin position="357"/>
        <end position="377"/>
    </location>
</feature>
<dbReference type="RefSeq" id="WP_170035040.1">
    <property type="nucleotide sequence ID" value="NZ_JABDTL010000001.1"/>
</dbReference>
<keyword evidence="4" id="KW-1185">Reference proteome</keyword>
<protein>
    <submittedName>
        <fullName evidence="3">Glycosyltransferase involved in cell wall biosynthesis</fullName>
    </submittedName>
</protein>
<dbReference type="InterPro" id="IPR029044">
    <property type="entry name" value="Nucleotide-diphossugar_trans"/>
</dbReference>
<feature type="domain" description="Glycosyltransferase 2-like" evidence="2">
    <location>
        <begin position="51"/>
        <end position="175"/>
    </location>
</feature>
<keyword evidence="3" id="KW-0808">Transferase</keyword>
<dbReference type="Pfam" id="PF00535">
    <property type="entry name" value="Glycos_transf_2"/>
    <property type="match status" value="1"/>
</dbReference>
<dbReference type="Proteomes" id="UP000582837">
    <property type="component" value="Unassembled WGS sequence"/>
</dbReference>
<proteinExistence type="predicted"/>
<feature type="transmembrane region" description="Helical" evidence="1">
    <location>
        <begin position="288"/>
        <end position="313"/>
    </location>
</feature>